<gene>
    <name evidence="5" type="ORF">BdWA1_002250</name>
</gene>
<dbReference type="InterPro" id="IPR050361">
    <property type="entry name" value="MPP/UQCRC_Complex"/>
</dbReference>
<dbReference type="AlphaFoldDB" id="A0AAD9PLE5"/>
<dbReference type="Pfam" id="PF05193">
    <property type="entry name" value="Peptidase_M16_C"/>
    <property type="match status" value="1"/>
</dbReference>
<name>A0AAD9PLE5_9APIC</name>
<organism evidence="5 6">
    <name type="scientific">Babesia duncani</name>
    <dbReference type="NCBI Taxonomy" id="323732"/>
    <lineage>
        <taxon>Eukaryota</taxon>
        <taxon>Sar</taxon>
        <taxon>Alveolata</taxon>
        <taxon>Apicomplexa</taxon>
        <taxon>Aconoidasida</taxon>
        <taxon>Piroplasmida</taxon>
        <taxon>Babesiidae</taxon>
        <taxon>Babesia</taxon>
    </lineage>
</organism>
<accession>A0AAD9PLE5</accession>
<dbReference type="EMBL" id="JALLKP010000002">
    <property type="protein sequence ID" value="KAK2197000.1"/>
    <property type="molecule type" value="Genomic_DNA"/>
</dbReference>
<dbReference type="SUPFAM" id="SSF63411">
    <property type="entry name" value="LuxS/MPP-like metallohydrolase"/>
    <property type="match status" value="2"/>
</dbReference>
<dbReference type="GO" id="GO:0046872">
    <property type="term" value="F:metal ion binding"/>
    <property type="evidence" value="ECO:0007669"/>
    <property type="project" value="InterPro"/>
</dbReference>
<dbReference type="RefSeq" id="XP_067803842.1">
    <property type="nucleotide sequence ID" value="XM_067947278.1"/>
</dbReference>
<keyword evidence="6" id="KW-1185">Reference proteome</keyword>
<dbReference type="KEGG" id="bdw:94336548"/>
<sequence length="528" mass="59029">MSSIRSKLLLLTQYNRGYRQMSTAAVINRILRKAPPEFQLIPFIQEDMDKVMAEVPEFKFYYIGKSDGGVNPYSKVPLTRGIYVEGSEGKYEPVDTSVKFAKLENGLRIAGVDKGGCDSFLGLYVHAGSRFETVEELGVSAMLENMAYYSTAHLSHLRTIKTVETLGGNVSCNAFREHFSYHGECLRKDVPIMLNLLIGNVLFPRLLPWELTANKERLDAKRKQMLESPDAMVTEELHAVAWHNNTLGLPNYCPEASVPKYDPDLIRNYMLKHFSPDRMVFVGVNVDFDEMSKWIMRAFNEYNAIPHCDRPEVKPTYTGGIRFIPMANTPLLHLAVAYEIPNGGWSSAELVIFTVLQSLLGGGGSFSTGGPGKGMHSRLFLNVLNQHECVENCMAFNTVYSDTGLFGLYLVAIPNYAGTAVDILVNEFKRMNTVTQTELDRAKNSLKSFLWMSLEHKAIQVEDIARQLLLCNRVLSPQELEMAIDQVTIADIKGAVNSLVKGKRPSIVALGNLNHLPSQDSVLNAFKL</sequence>
<evidence type="ECO:0000313" key="6">
    <source>
        <dbReference type="Proteomes" id="UP001214638"/>
    </source>
</evidence>
<dbReference type="InterPro" id="IPR011249">
    <property type="entry name" value="Metalloenz_LuxS/M16"/>
</dbReference>
<comment type="similarity">
    <text evidence="2">Belongs to the peptidase M16 family.</text>
</comment>
<evidence type="ECO:0000313" key="5">
    <source>
        <dbReference type="EMBL" id="KAK2197000.1"/>
    </source>
</evidence>
<evidence type="ECO:0000256" key="1">
    <source>
        <dbReference type="ARBA" id="ARBA00002123"/>
    </source>
</evidence>
<dbReference type="Gene3D" id="3.30.830.10">
    <property type="entry name" value="Metalloenzyme, LuxS/M16 peptidase-like"/>
    <property type="match status" value="2"/>
</dbReference>
<dbReference type="InterPro" id="IPR007863">
    <property type="entry name" value="Peptidase_M16_C"/>
</dbReference>
<comment type="function">
    <text evidence="1">Substrate recognition and binding subunit of the essential mitochondrial processing protease (MPP), which cleaves the mitochondrial sequence off newly imported precursors proteins.</text>
</comment>
<dbReference type="Proteomes" id="UP001214638">
    <property type="component" value="Unassembled WGS sequence"/>
</dbReference>
<dbReference type="PANTHER" id="PTHR11851">
    <property type="entry name" value="METALLOPROTEASE"/>
    <property type="match status" value="1"/>
</dbReference>
<dbReference type="InterPro" id="IPR011765">
    <property type="entry name" value="Pept_M16_N"/>
</dbReference>
<feature type="domain" description="Peptidase M16 N-terminal" evidence="3">
    <location>
        <begin position="119"/>
        <end position="255"/>
    </location>
</feature>
<protein>
    <submittedName>
        <fullName evidence="5">Bifunctional Peptidase M16</fullName>
    </submittedName>
</protein>
<dbReference type="GeneID" id="94336548"/>
<evidence type="ECO:0000259" key="4">
    <source>
        <dbReference type="Pfam" id="PF05193"/>
    </source>
</evidence>
<dbReference type="Pfam" id="PF00675">
    <property type="entry name" value="Peptidase_M16"/>
    <property type="match status" value="1"/>
</dbReference>
<feature type="domain" description="Peptidase M16 C-terminal" evidence="4">
    <location>
        <begin position="263"/>
        <end position="446"/>
    </location>
</feature>
<proteinExistence type="inferred from homology"/>
<evidence type="ECO:0000259" key="3">
    <source>
        <dbReference type="Pfam" id="PF00675"/>
    </source>
</evidence>
<reference evidence="5" key="1">
    <citation type="journal article" date="2023" name="Nat. Microbiol.">
        <title>Babesia duncani multi-omics identifies virulence factors and drug targets.</title>
        <authorList>
            <person name="Singh P."/>
            <person name="Lonardi S."/>
            <person name="Liang Q."/>
            <person name="Vydyam P."/>
            <person name="Khabirova E."/>
            <person name="Fang T."/>
            <person name="Gihaz S."/>
            <person name="Thekkiniath J."/>
            <person name="Munshi M."/>
            <person name="Abel S."/>
            <person name="Ciampossin L."/>
            <person name="Batugedara G."/>
            <person name="Gupta M."/>
            <person name="Lu X.M."/>
            <person name="Lenz T."/>
            <person name="Chakravarty S."/>
            <person name="Cornillot E."/>
            <person name="Hu Y."/>
            <person name="Ma W."/>
            <person name="Gonzalez L.M."/>
            <person name="Sanchez S."/>
            <person name="Estrada K."/>
            <person name="Sanchez-Flores A."/>
            <person name="Montero E."/>
            <person name="Harb O.S."/>
            <person name="Le Roch K.G."/>
            <person name="Mamoun C.B."/>
        </authorList>
    </citation>
    <scope>NUCLEOTIDE SEQUENCE</scope>
    <source>
        <strain evidence="5">WA1</strain>
    </source>
</reference>
<comment type="caution">
    <text evidence="5">The sequence shown here is derived from an EMBL/GenBank/DDBJ whole genome shotgun (WGS) entry which is preliminary data.</text>
</comment>
<dbReference type="PANTHER" id="PTHR11851:SF49">
    <property type="entry name" value="MITOCHONDRIAL-PROCESSING PEPTIDASE SUBUNIT ALPHA"/>
    <property type="match status" value="1"/>
</dbReference>
<evidence type="ECO:0000256" key="2">
    <source>
        <dbReference type="ARBA" id="ARBA00007261"/>
    </source>
</evidence>
<dbReference type="GO" id="GO:0005739">
    <property type="term" value="C:mitochondrion"/>
    <property type="evidence" value="ECO:0007669"/>
    <property type="project" value="TreeGrafter"/>
</dbReference>